<gene>
    <name evidence="12" type="ORF">V5N11_001900</name>
</gene>
<dbReference type="InterPro" id="IPR013759">
    <property type="entry name" value="Topo_IIA_B_C"/>
</dbReference>
<keyword evidence="13" id="KW-1185">Reference proteome</keyword>
<evidence type="ECO:0000256" key="3">
    <source>
        <dbReference type="ARBA" id="ARBA00011080"/>
    </source>
</evidence>
<dbReference type="GO" id="GO:0003918">
    <property type="term" value="F:DNA topoisomerase type II (double strand cut, ATP-hydrolyzing) activity"/>
    <property type="evidence" value="ECO:0007669"/>
    <property type="project" value="UniProtKB-UniRule"/>
</dbReference>
<organism evidence="12 13">
    <name type="scientific">Cardamine amara subsp. amara</name>
    <dbReference type="NCBI Taxonomy" id="228776"/>
    <lineage>
        <taxon>Eukaryota</taxon>
        <taxon>Viridiplantae</taxon>
        <taxon>Streptophyta</taxon>
        <taxon>Embryophyta</taxon>
        <taxon>Tracheophyta</taxon>
        <taxon>Spermatophyta</taxon>
        <taxon>Magnoliopsida</taxon>
        <taxon>eudicotyledons</taxon>
        <taxon>Gunneridae</taxon>
        <taxon>Pentapetalae</taxon>
        <taxon>rosids</taxon>
        <taxon>malvids</taxon>
        <taxon>Brassicales</taxon>
        <taxon>Brassicaceae</taxon>
        <taxon>Cardamineae</taxon>
        <taxon>Cardamine</taxon>
    </lineage>
</organism>
<dbReference type="GO" id="GO:0003677">
    <property type="term" value="F:DNA binding"/>
    <property type="evidence" value="ECO:0007669"/>
    <property type="project" value="UniProtKB-UniRule"/>
</dbReference>
<proteinExistence type="inferred from homology"/>
<dbReference type="EMBL" id="JBANAX010000493">
    <property type="protein sequence ID" value="KAL1206885.1"/>
    <property type="molecule type" value="Genomic_DNA"/>
</dbReference>
<dbReference type="InterPro" id="IPR014721">
    <property type="entry name" value="Ribsml_uS5_D2-typ_fold_subgr"/>
</dbReference>
<feature type="domain" description="DNA topoisomerase type IIA subunit B" evidence="11">
    <location>
        <begin position="218"/>
        <end position="347"/>
    </location>
</feature>
<evidence type="ECO:0000256" key="8">
    <source>
        <dbReference type="ARBA" id="ARBA00023235"/>
    </source>
</evidence>
<comment type="catalytic activity">
    <reaction evidence="1 9">
        <text>ATP-dependent breakage, passage and rejoining of double-stranded DNA.</text>
        <dbReference type="EC" id="5.6.2.2"/>
    </reaction>
</comment>
<comment type="subunit">
    <text evidence="9">Homodimer.</text>
</comment>
<evidence type="ECO:0000256" key="5">
    <source>
        <dbReference type="ARBA" id="ARBA00022840"/>
    </source>
</evidence>
<comment type="function">
    <text evidence="9">Control of topological states of DNA by transient breakage and subsequent rejoining of DNA strands. Topoisomerase II makes double-strand breaks.</text>
</comment>
<dbReference type="EC" id="5.6.2.2" evidence="9"/>
<name>A0ABD1AJD8_CARAN</name>
<dbReference type="Gene3D" id="3.30.565.10">
    <property type="entry name" value="Histidine kinase-like ATPase, C-terminal domain"/>
    <property type="match status" value="1"/>
</dbReference>
<evidence type="ECO:0000256" key="6">
    <source>
        <dbReference type="ARBA" id="ARBA00023029"/>
    </source>
</evidence>
<dbReference type="PANTHER" id="PTHR10169">
    <property type="entry name" value="DNA TOPOISOMERASE/GYRASE"/>
    <property type="match status" value="1"/>
</dbReference>
<comment type="caution">
    <text evidence="12">The sequence shown here is derived from an EMBL/GenBank/DDBJ whole genome shotgun (WGS) entry which is preliminary data.</text>
</comment>
<dbReference type="CDD" id="cd03481">
    <property type="entry name" value="TopoIIA_Trans_ScTopoIIA"/>
    <property type="match status" value="1"/>
</dbReference>
<evidence type="ECO:0000256" key="10">
    <source>
        <dbReference type="SAM" id="MobiDB-lite"/>
    </source>
</evidence>
<accession>A0ABD1AJD8</accession>
<keyword evidence="8 9" id="KW-0413">Isomerase</keyword>
<evidence type="ECO:0000256" key="7">
    <source>
        <dbReference type="ARBA" id="ARBA00023125"/>
    </source>
</evidence>
<protein>
    <recommendedName>
        <fullName evidence="9">DNA topoisomerase 2</fullName>
        <ecNumber evidence="9">5.6.2.2</ecNumber>
    </recommendedName>
</protein>
<dbReference type="InterPro" id="IPR050634">
    <property type="entry name" value="DNA_Topoisomerase_II"/>
</dbReference>
<dbReference type="Pfam" id="PF00204">
    <property type="entry name" value="DNA_gyraseB"/>
    <property type="match status" value="1"/>
</dbReference>
<dbReference type="InterPro" id="IPR020568">
    <property type="entry name" value="Ribosomal_Su5_D2-typ_SF"/>
</dbReference>
<evidence type="ECO:0000313" key="13">
    <source>
        <dbReference type="Proteomes" id="UP001558713"/>
    </source>
</evidence>
<sequence length="434" mass="48876">MSPKLHHRQQGRRSRSKSWKPSYAVPMHTSDQLRSLPELYGYTKTKRWLSVLWIFDEILVNAAYNPSMDSVKVVIDELNNRISVCYSGDVEIHQEDGVSSNYDDDSSSDTYGGATLTNIFSTEFIMETADCKRMEKSIQVFGNNMRNKSDPVITKCDVSENWTMFTFQPDFKKFNMTELENDVVALMSKRVLDIAACVGKSVKVELNGELIQVNSFSDYVDLYLSAAKSRNVERVNERWEICVSLSDDGQFQQVSFVNSLATLEGGTHVEYVTDQITTYVADYVNKKFGDTIMKPETVKSQISIFLQTVIDNATFDSQSKEALTLEQSCFGSECQLSQVFLKKVAKSCILEGLLRRVIEIDGLNTSELGVDKLEDAFNAGGVNGSKCTLILTEGDSEKCLIMRGFSVLGQDYYGVYPLQGKLKNVSKSRFQKVR</sequence>
<dbReference type="GO" id="GO:0005524">
    <property type="term" value="F:ATP binding"/>
    <property type="evidence" value="ECO:0007669"/>
    <property type="project" value="UniProtKB-UniRule"/>
</dbReference>
<keyword evidence="6 9" id="KW-0799">Topoisomerase</keyword>
<evidence type="ECO:0000256" key="2">
    <source>
        <dbReference type="ARBA" id="ARBA00001946"/>
    </source>
</evidence>
<dbReference type="InterPro" id="IPR013506">
    <property type="entry name" value="Topo_IIA_bsu_dom2"/>
</dbReference>
<keyword evidence="7 9" id="KW-0238">DNA-binding</keyword>
<evidence type="ECO:0000256" key="4">
    <source>
        <dbReference type="ARBA" id="ARBA00022741"/>
    </source>
</evidence>
<dbReference type="Gene3D" id="3.40.50.670">
    <property type="match status" value="1"/>
</dbReference>
<dbReference type="GO" id="GO:0006265">
    <property type="term" value="P:DNA topological change"/>
    <property type="evidence" value="ECO:0007669"/>
    <property type="project" value="UniProtKB-UniRule"/>
</dbReference>
<comment type="cofactor">
    <cofactor evidence="2">
        <name>Mg(2+)</name>
        <dbReference type="ChEBI" id="CHEBI:18420"/>
    </cofactor>
</comment>
<feature type="compositionally biased region" description="Basic residues" evidence="10">
    <location>
        <begin position="1"/>
        <end position="18"/>
    </location>
</feature>
<dbReference type="PANTHER" id="PTHR10169:SF38">
    <property type="entry name" value="DNA TOPOISOMERASE 2"/>
    <property type="match status" value="1"/>
</dbReference>
<dbReference type="SUPFAM" id="SSF54211">
    <property type="entry name" value="Ribosomal protein S5 domain 2-like"/>
    <property type="match status" value="1"/>
</dbReference>
<reference evidence="12 13" key="1">
    <citation type="submission" date="2024-04" db="EMBL/GenBank/DDBJ databases">
        <title>Genome assembly C_amara_ONT_v2.</title>
        <authorList>
            <person name="Yant L."/>
            <person name="Moore C."/>
            <person name="Slenker M."/>
        </authorList>
    </citation>
    <scope>NUCLEOTIDE SEQUENCE [LARGE SCALE GENOMIC DNA]</scope>
    <source>
        <tissue evidence="12">Leaf</tissue>
    </source>
</reference>
<dbReference type="InterPro" id="IPR001241">
    <property type="entry name" value="Topo_IIA"/>
</dbReference>
<evidence type="ECO:0000259" key="11">
    <source>
        <dbReference type="Pfam" id="PF00204"/>
    </source>
</evidence>
<feature type="region of interest" description="Disordered" evidence="10">
    <location>
        <begin position="1"/>
        <end position="23"/>
    </location>
</feature>
<dbReference type="SUPFAM" id="SSF55874">
    <property type="entry name" value="ATPase domain of HSP90 chaperone/DNA topoisomerase II/histidine kinase"/>
    <property type="match status" value="1"/>
</dbReference>
<evidence type="ECO:0000313" key="12">
    <source>
        <dbReference type="EMBL" id="KAL1206885.1"/>
    </source>
</evidence>
<dbReference type="Gene3D" id="3.30.230.10">
    <property type="match status" value="1"/>
</dbReference>
<dbReference type="InterPro" id="IPR013760">
    <property type="entry name" value="Topo_IIA-like_dom_sf"/>
</dbReference>
<evidence type="ECO:0000256" key="9">
    <source>
        <dbReference type="RuleBase" id="RU362094"/>
    </source>
</evidence>
<dbReference type="FunFam" id="3.40.50.670:FF:000001">
    <property type="entry name" value="DNA topoisomerase 2"/>
    <property type="match status" value="1"/>
</dbReference>
<dbReference type="SMART" id="SM00433">
    <property type="entry name" value="TOP2c"/>
    <property type="match status" value="1"/>
</dbReference>
<keyword evidence="5 9" id="KW-0067">ATP-binding</keyword>
<dbReference type="InterPro" id="IPR036890">
    <property type="entry name" value="HATPase_C_sf"/>
</dbReference>
<dbReference type="PRINTS" id="PR00418">
    <property type="entry name" value="TPI2FAMILY"/>
</dbReference>
<dbReference type="Proteomes" id="UP001558713">
    <property type="component" value="Unassembled WGS sequence"/>
</dbReference>
<dbReference type="SUPFAM" id="SSF56719">
    <property type="entry name" value="Type II DNA topoisomerase"/>
    <property type="match status" value="1"/>
</dbReference>
<evidence type="ECO:0000256" key="1">
    <source>
        <dbReference type="ARBA" id="ARBA00000185"/>
    </source>
</evidence>
<comment type="similarity">
    <text evidence="3 9">Belongs to the type II topoisomerase family.</text>
</comment>
<dbReference type="AlphaFoldDB" id="A0ABD1AJD8"/>
<keyword evidence="4 9" id="KW-0547">Nucleotide-binding</keyword>